<dbReference type="InterPro" id="IPR011057">
    <property type="entry name" value="Mss4-like_sf"/>
</dbReference>
<evidence type="ECO:0000256" key="1">
    <source>
        <dbReference type="ARBA" id="ARBA00023002"/>
    </source>
</evidence>
<dbReference type="InterPro" id="IPR002579">
    <property type="entry name" value="Met_Sox_Rdtase_MsrB_dom"/>
</dbReference>
<dbReference type="AlphaFoldDB" id="A0A0K1PI34"/>
<dbReference type="PROSITE" id="PS51790">
    <property type="entry name" value="MSRB"/>
    <property type="match status" value="1"/>
</dbReference>
<evidence type="ECO:0000256" key="7">
    <source>
        <dbReference type="HAMAP-Rule" id="MF_01401"/>
    </source>
</evidence>
<dbReference type="PANTHER" id="PTHR43774:SF1">
    <property type="entry name" value="PEPTIDE METHIONINE SULFOXIDE REDUCTASE MSRA 2"/>
    <property type="match status" value="1"/>
</dbReference>
<keyword evidence="1 7" id="KW-0560">Oxidoreductase</keyword>
<comment type="catalytic activity">
    <reaction evidence="6 7">
        <text>[thioredoxin]-disulfide + L-methionine + H2O = L-methionine (S)-S-oxide + [thioredoxin]-dithiol</text>
        <dbReference type="Rhea" id="RHEA:19993"/>
        <dbReference type="Rhea" id="RHEA-COMP:10698"/>
        <dbReference type="Rhea" id="RHEA-COMP:10700"/>
        <dbReference type="ChEBI" id="CHEBI:15377"/>
        <dbReference type="ChEBI" id="CHEBI:29950"/>
        <dbReference type="ChEBI" id="CHEBI:50058"/>
        <dbReference type="ChEBI" id="CHEBI:57844"/>
        <dbReference type="ChEBI" id="CHEBI:58772"/>
        <dbReference type="EC" id="1.8.4.11"/>
    </reaction>
</comment>
<feature type="domain" description="MsrB" evidence="8">
    <location>
        <begin position="10"/>
        <end position="132"/>
    </location>
</feature>
<dbReference type="PANTHER" id="PTHR43774">
    <property type="entry name" value="PEPTIDE METHIONINE SULFOXIDE REDUCTASE"/>
    <property type="match status" value="1"/>
</dbReference>
<keyword evidence="2" id="KW-0511">Multifunctional enzyme</keyword>
<comment type="similarity">
    <text evidence="7">Belongs to the MsrA Met sulfoxide reductase family.</text>
</comment>
<dbReference type="NCBIfam" id="TIGR00357">
    <property type="entry name" value="peptide-methionine (R)-S-oxide reductase MsrB"/>
    <property type="match status" value="1"/>
</dbReference>
<evidence type="ECO:0000313" key="9">
    <source>
        <dbReference type="EMBL" id="AKU93177.1"/>
    </source>
</evidence>
<keyword evidence="10" id="KW-1185">Reference proteome</keyword>
<sequence length="337" mass="37248">MSKTYTKPSDDELHSKLSRLQYEVTQRGATEPPFRNAYWDQHADGIYVDAVTGEPLFSSLDKFDSGTGWPSFTRPIEKDRVVEKTDRGHGMVRTEIVSAAGQSHLGHLFDDGPAPTFQRYCMNSASLRFVPVDRLEAEGYGEYRSLFVAGGESAHAAQAGSGKAPTLGGGHSCESTYEEAILAGGCFWGMEDLLRKIPGVVETEVGYSGGTTAEPTYAQVSTGTTGHAESVRIVFDPSKISYAELLEGWFFRMHDPTTVDRQGNDRGSQYRSAIFFESEEQRKTAEAVKAKVEASGKWKAPIVTQIVPAGRFTRAEEYHQDYLEKHPGGYTCHFMRD</sequence>
<comment type="catalytic activity">
    <reaction evidence="5">
        <text>L-methionyl-[protein] + [thioredoxin]-disulfide + H2O = L-methionyl-(R)-S-oxide-[protein] + [thioredoxin]-dithiol</text>
        <dbReference type="Rhea" id="RHEA:24164"/>
        <dbReference type="Rhea" id="RHEA-COMP:10698"/>
        <dbReference type="Rhea" id="RHEA-COMP:10700"/>
        <dbReference type="Rhea" id="RHEA-COMP:12313"/>
        <dbReference type="Rhea" id="RHEA-COMP:12314"/>
        <dbReference type="ChEBI" id="CHEBI:15377"/>
        <dbReference type="ChEBI" id="CHEBI:16044"/>
        <dbReference type="ChEBI" id="CHEBI:29950"/>
        <dbReference type="ChEBI" id="CHEBI:45764"/>
        <dbReference type="ChEBI" id="CHEBI:50058"/>
        <dbReference type="EC" id="1.8.4.12"/>
    </reaction>
</comment>
<dbReference type="HAMAP" id="MF_01401">
    <property type="entry name" value="MsrA"/>
    <property type="match status" value="1"/>
</dbReference>
<dbReference type="Proteomes" id="UP000055590">
    <property type="component" value="Chromosome"/>
</dbReference>
<comment type="catalytic activity">
    <reaction evidence="4 7">
        <text>L-methionyl-[protein] + [thioredoxin]-disulfide + H2O = L-methionyl-(S)-S-oxide-[protein] + [thioredoxin]-dithiol</text>
        <dbReference type="Rhea" id="RHEA:14217"/>
        <dbReference type="Rhea" id="RHEA-COMP:10698"/>
        <dbReference type="Rhea" id="RHEA-COMP:10700"/>
        <dbReference type="Rhea" id="RHEA-COMP:12313"/>
        <dbReference type="Rhea" id="RHEA-COMP:12315"/>
        <dbReference type="ChEBI" id="CHEBI:15377"/>
        <dbReference type="ChEBI" id="CHEBI:16044"/>
        <dbReference type="ChEBI" id="CHEBI:29950"/>
        <dbReference type="ChEBI" id="CHEBI:44120"/>
        <dbReference type="ChEBI" id="CHEBI:50058"/>
        <dbReference type="EC" id="1.8.4.11"/>
    </reaction>
</comment>
<dbReference type="FunFam" id="2.170.150.20:FF:000003">
    <property type="entry name" value="Peptide methionine sulfoxide reductase MsrB"/>
    <property type="match status" value="1"/>
</dbReference>
<evidence type="ECO:0000313" key="10">
    <source>
        <dbReference type="Proteomes" id="UP000055590"/>
    </source>
</evidence>
<dbReference type="EMBL" id="CP012332">
    <property type="protein sequence ID" value="AKU93177.1"/>
    <property type="molecule type" value="Genomic_DNA"/>
</dbReference>
<dbReference type="Pfam" id="PF01641">
    <property type="entry name" value="SelR"/>
    <property type="match status" value="1"/>
</dbReference>
<dbReference type="InterPro" id="IPR036509">
    <property type="entry name" value="Met_Sox_Rdtase_MsrA_sf"/>
</dbReference>
<dbReference type="Gene3D" id="2.170.150.20">
    <property type="entry name" value="Peptide methionine sulfoxide reductase"/>
    <property type="match status" value="1"/>
</dbReference>
<dbReference type="GO" id="GO:0008113">
    <property type="term" value="F:peptide-methionine (S)-S-oxide reductase activity"/>
    <property type="evidence" value="ECO:0007669"/>
    <property type="project" value="UniProtKB-UniRule"/>
</dbReference>
<dbReference type="PATRIC" id="fig|1391653.3.peg.3721"/>
<name>A0A0K1PI34_9BACT</name>
<protein>
    <recommendedName>
        <fullName evidence="7">Peptide methionine sulfoxide reductase MsrA</fullName>
        <shortName evidence="7">Protein-methionine-S-oxide reductase</shortName>
        <ecNumber evidence="7">1.8.4.11</ecNumber>
    </recommendedName>
    <alternativeName>
        <fullName evidence="7">Peptide-methionine (S)-S-oxide reductase</fullName>
        <shortName evidence="7">Peptide Met(O) reductase</shortName>
    </alternativeName>
</protein>
<dbReference type="NCBIfam" id="NF004042">
    <property type="entry name" value="PRK05550.1"/>
    <property type="match status" value="1"/>
</dbReference>
<organism evidence="9 10">
    <name type="scientific">Vulgatibacter incomptus</name>
    <dbReference type="NCBI Taxonomy" id="1391653"/>
    <lineage>
        <taxon>Bacteria</taxon>
        <taxon>Pseudomonadati</taxon>
        <taxon>Myxococcota</taxon>
        <taxon>Myxococcia</taxon>
        <taxon>Myxococcales</taxon>
        <taxon>Cystobacterineae</taxon>
        <taxon>Vulgatibacteraceae</taxon>
        <taxon>Vulgatibacter</taxon>
    </lineage>
</organism>
<dbReference type="SUPFAM" id="SSF51316">
    <property type="entry name" value="Mss4-like"/>
    <property type="match status" value="1"/>
</dbReference>
<dbReference type="Gene3D" id="3.30.1060.10">
    <property type="entry name" value="Peptide methionine sulphoxide reductase MsrA"/>
    <property type="match status" value="1"/>
</dbReference>
<evidence type="ECO:0000256" key="2">
    <source>
        <dbReference type="ARBA" id="ARBA00023268"/>
    </source>
</evidence>
<dbReference type="KEGG" id="vin:AKJ08_3564"/>
<dbReference type="GO" id="GO:0033744">
    <property type="term" value="F:L-methionine:thioredoxin-disulfide S-oxidoreductase activity"/>
    <property type="evidence" value="ECO:0007669"/>
    <property type="project" value="RHEA"/>
</dbReference>
<dbReference type="GO" id="GO:0033743">
    <property type="term" value="F:peptide-methionine (R)-S-oxide reductase activity"/>
    <property type="evidence" value="ECO:0007669"/>
    <property type="project" value="UniProtKB-EC"/>
</dbReference>
<proteinExistence type="inferred from homology"/>
<evidence type="ECO:0000256" key="5">
    <source>
        <dbReference type="ARBA" id="ARBA00048488"/>
    </source>
</evidence>
<reference evidence="9 10" key="1">
    <citation type="submission" date="2015-08" db="EMBL/GenBank/DDBJ databases">
        <authorList>
            <person name="Babu N.S."/>
            <person name="Beckwith C.J."/>
            <person name="Beseler K.G."/>
            <person name="Brison A."/>
            <person name="Carone J.V."/>
            <person name="Caskin T.P."/>
            <person name="Diamond M."/>
            <person name="Durham M.E."/>
            <person name="Foxe J.M."/>
            <person name="Go M."/>
            <person name="Henderson B.A."/>
            <person name="Jones I.B."/>
            <person name="McGettigan J.A."/>
            <person name="Micheletti S.J."/>
            <person name="Nasrallah M.E."/>
            <person name="Ortiz D."/>
            <person name="Piller C.R."/>
            <person name="Privatt S.R."/>
            <person name="Schneider S.L."/>
            <person name="Sharp S."/>
            <person name="Smith T.C."/>
            <person name="Stanton J.D."/>
            <person name="Ullery H.E."/>
            <person name="Wilson R.J."/>
            <person name="Serrano M.G."/>
            <person name="Buck G."/>
            <person name="Lee V."/>
            <person name="Wang Y."/>
            <person name="Carvalho R."/>
            <person name="Voegtly L."/>
            <person name="Shi R."/>
            <person name="Duckworth R."/>
            <person name="Johnson A."/>
            <person name="Loviza R."/>
            <person name="Walstead R."/>
            <person name="Shah Z."/>
            <person name="Kiflezghi M."/>
            <person name="Wade K."/>
            <person name="Ball S.L."/>
            <person name="Bradley K.W."/>
            <person name="Asai D.J."/>
            <person name="Bowman C.A."/>
            <person name="Russell D.A."/>
            <person name="Pope W.H."/>
            <person name="Jacobs-Sera D."/>
            <person name="Hendrix R.W."/>
            <person name="Hatfull G.F."/>
        </authorList>
    </citation>
    <scope>NUCLEOTIDE SEQUENCE [LARGE SCALE GENOMIC DNA]</scope>
    <source>
        <strain evidence="9 10">DSM 27710</strain>
    </source>
</reference>
<evidence type="ECO:0000256" key="6">
    <source>
        <dbReference type="ARBA" id="ARBA00048782"/>
    </source>
</evidence>
<feature type="active site" evidence="7">
    <location>
        <position position="186"/>
    </location>
</feature>
<dbReference type="OrthoDB" id="4174719at2"/>
<dbReference type="Pfam" id="PF01625">
    <property type="entry name" value="PMSR"/>
    <property type="match status" value="1"/>
</dbReference>
<dbReference type="STRING" id="1391653.AKJ08_3564"/>
<gene>
    <name evidence="7" type="primary">msrA</name>
    <name evidence="9" type="ORF">AKJ08_3564</name>
</gene>
<evidence type="ECO:0000256" key="4">
    <source>
        <dbReference type="ARBA" id="ARBA00047806"/>
    </source>
</evidence>
<dbReference type="NCBIfam" id="TIGR00401">
    <property type="entry name" value="msrA"/>
    <property type="match status" value="1"/>
</dbReference>
<dbReference type="InterPro" id="IPR002569">
    <property type="entry name" value="Met_Sox_Rdtase_MsrA_dom"/>
</dbReference>
<evidence type="ECO:0000259" key="8">
    <source>
        <dbReference type="PROSITE" id="PS51790"/>
    </source>
</evidence>
<dbReference type="EC" id="1.8.4.11" evidence="7"/>
<dbReference type="SUPFAM" id="SSF55068">
    <property type="entry name" value="Peptide methionine sulfoxide reductase"/>
    <property type="match status" value="1"/>
</dbReference>
<evidence type="ECO:0000256" key="3">
    <source>
        <dbReference type="ARBA" id="ARBA00024679"/>
    </source>
</evidence>
<comment type="function">
    <text evidence="3 7">Has an important function as a repair enzyme for proteins that have been inactivated by oxidation. Catalyzes the reversible oxidation-reduction of methionine sulfoxide in proteins to methionine.</text>
</comment>
<accession>A0A0K1PI34</accession>